<dbReference type="InterPro" id="IPR007717">
    <property type="entry name" value="NPL4_C"/>
</dbReference>
<organism evidence="2 3">
    <name type="scientific">Polyplax serrata</name>
    <name type="common">Common mouse louse</name>
    <dbReference type="NCBI Taxonomy" id="468196"/>
    <lineage>
        <taxon>Eukaryota</taxon>
        <taxon>Metazoa</taxon>
        <taxon>Ecdysozoa</taxon>
        <taxon>Arthropoda</taxon>
        <taxon>Hexapoda</taxon>
        <taxon>Insecta</taxon>
        <taxon>Pterygota</taxon>
        <taxon>Neoptera</taxon>
        <taxon>Paraneoptera</taxon>
        <taxon>Psocodea</taxon>
        <taxon>Troctomorpha</taxon>
        <taxon>Phthiraptera</taxon>
        <taxon>Anoplura</taxon>
        <taxon>Polyplacidae</taxon>
        <taxon>Polyplax</taxon>
    </lineage>
</organism>
<feature type="domain" description="Nuclear pore localisation protein NPL4 C-terminal" evidence="1">
    <location>
        <begin position="3"/>
        <end position="61"/>
    </location>
</feature>
<dbReference type="GO" id="GO:0043130">
    <property type="term" value="F:ubiquitin binding"/>
    <property type="evidence" value="ECO:0007669"/>
    <property type="project" value="TreeGrafter"/>
</dbReference>
<name>A0AAN8SC21_POLSC</name>
<accession>A0AAN8SC21</accession>
<proteinExistence type="predicted"/>
<dbReference type="InterPro" id="IPR016563">
    <property type="entry name" value="Npl4"/>
</dbReference>
<evidence type="ECO:0000259" key="1">
    <source>
        <dbReference type="Pfam" id="PF05021"/>
    </source>
</evidence>
<dbReference type="PANTHER" id="PTHR12710">
    <property type="entry name" value="NUCLEAR PROTEIN LOCALIZATION 4"/>
    <property type="match status" value="1"/>
</dbReference>
<dbReference type="GO" id="GO:0006511">
    <property type="term" value="P:ubiquitin-dependent protein catabolic process"/>
    <property type="evidence" value="ECO:0007669"/>
    <property type="project" value="InterPro"/>
</dbReference>
<dbReference type="Pfam" id="PF05021">
    <property type="entry name" value="NPL4"/>
    <property type="match status" value="1"/>
</dbReference>
<dbReference type="Proteomes" id="UP001372834">
    <property type="component" value="Unassembled WGS sequence"/>
</dbReference>
<reference evidence="2 3" key="1">
    <citation type="submission" date="2023-10" db="EMBL/GenBank/DDBJ databases">
        <title>Genomes of two closely related lineages of the louse Polyplax serrata with different host specificities.</title>
        <authorList>
            <person name="Martinu J."/>
            <person name="Tarabai H."/>
            <person name="Stefka J."/>
            <person name="Hypsa V."/>
        </authorList>
    </citation>
    <scope>NUCLEOTIDE SEQUENCE [LARGE SCALE GENOMIC DNA]</scope>
    <source>
        <strain evidence="2">HR10_N</strain>
    </source>
</reference>
<dbReference type="GO" id="GO:0005634">
    <property type="term" value="C:nucleus"/>
    <property type="evidence" value="ECO:0007669"/>
    <property type="project" value="TreeGrafter"/>
</dbReference>
<protein>
    <submittedName>
        <fullName evidence="2">Nuclear protein localization protein 4</fullName>
    </submittedName>
</protein>
<comment type="caution">
    <text evidence="2">The sequence shown here is derived from an EMBL/GenBank/DDBJ whole genome shotgun (WGS) entry which is preliminary data.</text>
</comment>
<evidence type="ECO:0000313" key="2">
    <source>
        <dbReference type="EMBL" id="KAK6643251.1"/>
    </source>
</evidence>
<gene>
    <name evidence="2" type="primary">NPL4</name>
    <name evidence="2" type="ORF">RUM43_004756</name>
</gene>
<dbReference type="PANTHER" id="PTHR12710:SF0">
    <property type="entry name" value="NUCLEAR PROTEIN LOCALIZATION PROTEIN 4 HOMOLOG"/>
    <property type="match status" value="1"/>
</dbReference>
<dbReference type="EMBL" id="JAWJWE010000002">
    <property type="protein sequence ID" value="KAK6643251.1"/>
    <property type="molecule type" value="Genomic_DNA"/>
</dbReference>
<dbReference type="AlphaFoldDB" id="A0AAN8SC21"/>
<evidence type="ECO:0000313" key="3">
    <source>
        <dbReference type="Proteomes" id="UP001372834"/>
    </source>
</evidence>
<dbReference type="GO" id="GO:0031625">
    <property type="term" value="F:ubiquitin protein ligase binding"/>
    <property type="evidence" value="ECO:0007669"/>
    <property type="project" value="TreeGrafter"/>
</dbReference>
<sequence>MVHIPGDASKQVHMEGYQVSGQCMALVRDGCLVPTKDAPELGYIADTSDKKFVPDVFYKVKYRLDGEQQIDQINSESKSVSLY</sequence>